<name>A0A3N7ELY3_POPTR</name>
<keyword evidence="2" id="KW-1185">Reference proteome</keyword>
<evidence type="ECO:0000313" key="2">
    <source>
        <dbReference type="Proteomes" id="UP000006729"/>
    </source>
</evidence>
<proteinExistence type="predicted"/>
<protein>
    <submittedName>
        <fullName evidence="1">Uncharacterized protein</fullName>
    </submittedName>
</protein>
<gene>
    <name evidence="1" type="ORF">POPTR_002G055533</name>
</gene>
<evidence type="ECO:0000313" key="1">
    <source>
        <dbReference type="EMBL" id="RQO86562.1"/>
    </source>
</evidence>
<sequence>MAGHLSSSSIDLLQILGISCLVIKKIHLAINFGKLGFFGDIGGDGGTNAWL</sequence>
<dbReference type="EMBL" id="CM009291">
    <property type="protein sequence ID" value="RQO86562.1"/>
    <property type="molecule type" value="Genomic_DNA"/>
</dbReference>
<accession>A0A3N7ELY3</accession>
<organism evidence="1 2">
    <name type="scientific">Populus trichocarpa</name>
    <name type="common">Western balsam poplar</name>
    <name type="synonym">Populus balsamifera subsp. trichocarpa</name>
    <dbReference type="NCBI Taxonomy" id="3694"/>
    <lineage>
        <taxon>Eukaryota</taxon>
        <taxon>Viridiplantae</taxon>
        <taxon>Streptophyta</taxon>
        <taxon>Embryophyta</taxon>
        <taxon>Tracheophyta</taxon>
        <taxon>Spermatophyta</taxon>
        <taxon>Magnoliopsida</taxon>
        <taxon>eudicotyledons</taxon>
        <taxon>Gunneridae</taxon>
        <taxon>Pentapetalae</taxon>
        <taxon>rosids</taxon>
        <taxon>fabids</taxon>
        <taxon>Malpighiales</taxon>
        <taxon>Salicaceae</taxon>
        <taxon>Saliceae</taxon>
        <taxon>Populus</taxon>
    </lineage>
</organism>
<dbReference type="AlphaFoldDB" id="A0A3N7ELY3"/>
<reference evidence="1 2" key="1">
    <citation type="journal article" date="2006" name="Science">
        <title>The genome of black cottonwood, Populus trichocarpa (Torr. &amp; Gray).</title>
        <authorList>
            <person name="Tuskan G.A."/>
            <person name="Difazio S."/>
            <person name="Jansson S."/>
            <person name="Bohlmann J."/>
            <person name="Grigoriev I."/>
            <person name="Hellsten U."/>
            <person name="Putnam N."/>
            <person name="Ralph S."/>
            <person name="Rombauts S."/>
            <person name="Salamov A."/>
            <person name="Schein J."/>
            <person name="Sterck L."/>
            <person name="Aerts A."/>
            <person name="Bhalerao R.R."/>
            <person name="Bhalerao R.P."/>
            <person name="Blaudez D."/>
            <person name="Boerjan W."/>
            <person name="Brun A."/>
            <person name="Brunner A."/>
            <person name="Busov V."/>
            <person name="Campbell M."/>
            <person name="Carlson J."/>
            <person name="Chalot M."/>
            <person name="Chapman J."/>
            <person name="Chen G.L."/>
            <person name="Cooper D."/>
            <person name="Coutinho P.M."/>
            <person name="Couturier J."/>
            <person name="Covert S."/>
            <person name="Cronk Q."/>
            <person name="Cunningham R."/>
            <person name="Davis J."/>
            <person name="Degroeve S."/>
            <person name="Dejardin A."/>
            <person name="Depamphilis C."/>
            <person name="Detter J."/>
            <person name="Dirks B."/>
            <person name="Dubchak I."/>
            <person name="Duplessis S."/>
            <person name="Ehlting J."/>
            <person name="Ellis B."/>
            <person name="Gendler K."/>
            <person name="Goodstein D."/>
            <person name="Gribskov M."/>
            <person name="Grimwood J."/>
            <person name="Groover A."/>
            <person name="Gunter L."/>
            <person name="Hamberger B."/>
            <person name="Heinze B."/>
            <person name="Helariutta Y."/>
            <person name="Henrissat B."/>
            <person name="Holligan D."/>
            <person name="Holt R."/>
            <person name="Huang W."/>
            <person name="Islam-Faridi N."/>
            <person name="Jones S."/>
            <person name="Jones-Rhoades M."/>
            <person name="Jorgensen R."/>
            <person name="Joshi C."/>
            <person name="Kangasjarvi J."/>
            <person name="Karlsson J."/>
            <person name="Kelleher C."/>
            <person name="Kirkpatrick R."/>
            <person name="Kirst M."/>
            <person name="Kohler A."/>
            <person name="Kalluri U."/>
            <person name="Larimer F."/>
            <person name="Leebens-Mack J."/>
            <person name="Leple J.C."/>
            <person name="Locascio P."/>
            <person name="Lou Y."/>
            <person name="Lucas S."/>
            <person name="Martin F."/>
            <person name="Montanini B."/>
            <person name="Napoli C."/>
            <person name="Nelson D.R."/>
            <person name="Nelson C."/>
            <person name="Nieminen K."/>
            <person name="Nilsson O."/>
            <person name="Pereda V."/>
            <person name="Peter G."/>
            <person name="Philippe R."/>
            <person name="Pilate G."/>
            <person name="Poliakov A."/>
            <person name="Razumovskaya J."/>
            <person name="Richardson P."/>
            <person name="Rinaldi C."/>
            <person name="Ritland K."/>
            <person name="Rouze P."/>
            <person name="Ryaboy D."/>
            <person name="Schmutz J."/>
            <person name="Schrader J."/>
            <person name="Segerman B."/>
            <person name="Shin H."/>
            <person name="Siddiqui A."/>
            <person name="Sterky F."/>
            <person name="Terry A."/>
            <person name="Tsai C.J."/>
            <person name="Uberbacher E."/>
            <person name="Unneberg P."/>
            <person name="Vahala J."/>
            <person name="Wall K."/>
            <person name="Wessler S."/>
            <person name="Yang G."/>
            <person name="Yin T."/>
            <person name="Douglas C."/>
            <person name="Marra M."/>
            <person name="Sandberg G."/>
            <person name="Van de Peer Y."/>
            <person name="Rokhsar D."/>
        </authorList>
    </citation>
    <scope>NUCLEOTIDE SEQUENCE [LARGE SCALE GENOMIC DNA]</scope>
    <source>
        <strain evidence="2">cv. Nisqually</strain>
    </source>
</reference>
<dbReference type="Proteomes" id="UP000006729">
    <property type="component" value="Chromosome 2"/>
</dbReference>
<dbReference type="InParanoid" id="A0A3N7ELY3"/>